<accession>A0A4R8IAH5</accession>
<dbReference type="OrthoDB" id="699410at2"/>
<evidence type="ECO:0000313" key="1">
    <source>
        <dbReference type="EMBL" id="TDX86550.1"/>
    </source>
</evidence>
<dbReference type="EMBL" id="SOEO01000001">
    <property type="protein sequence ID" value="TDX86550.1"/>
    <property type="molecule type" value="Genomic_DNA"/>
</dbReference>
<evidence type="ECO:0000313" key="2">
    <source>
        <dbReference type="Proteomes" id="UP000295313"/>
    </source>
</evidence>
<comment type="caution">
    <text evidence="1">The sequence shown here is derived from an EMBL/GenBank/DDBJ whole genome shotgun (WGS) entry which is preliminary data.</text>
</comment>
<dbReference type="AlphaFoldDB" id="A0A4R8IAH5"/>
<dbReference type="RefSeq" id="WP_133943201.1">
    <property type="nucleotide sequence ID" value="NZ_SOEO01000001.1"/>
</dbReference>
<dbReference type="Proteomes" id="UP000295313">
    <property type="component" value="Unassembled WGS sequence"/>
</dbReference>
<name>A0A4R8IAH5_9FLAO</name>
<protein>
    <submittedName>
        <fullName evidence="1">Uncharacterized protein</fullName>
    </submittedName>
</protein>
<keyword evidence="2" id="KW-1185">Reference proteome</keyword>
<gene>
    <name evidence="1" type="ORF">B0I22_0684</name>
</gene>
<proteinExistence type="predicted"/>
<sequence length="278" mass="32754">MRKKLTLFTFIILVLILIGALSYTALLSETNSGNPTPELTKIFSKSETYKSEDKRTNTHLKLDYKDSTYTYHEKYIMKPGDDVGYETESKGRFKMDKDTLILYSDMPDNSQLDYDTHRLTPEEISKNKFSYIYPIDEKANQNQVKIYFDNIADIEDYKAFTIINNQLKSLKIIERKELEESKLVTTKDGNFFLFHYLIIEKPANNQLLITGLRSESFLFDFNKIPYSSFHFFTRVYWGFADFTGLKFQKTDETLKRILNPNDKRYEFSDALNSNFIKQ</sequence>
<reference evidence="1 2" key="1">
    <citation type="submission" date="2019-03" db="EMBL/GenBank/DDBJ databases">
        <title>Genomic Encyclopedia of Type Strains, Phase III (KMG-III): the genomes of soil and plant-associated and newly described type strains.</title>
        <authorList>
            <person name="Whitman W."/>
        </authorList>
    </citation>
    <scope>NUCLEOTIDE SEQUENCE [LARGE SCALE GENOMIC DNA]</scope>
    <source>
        <strain evidence="1 2">CGMCC 1.12802</strain>
    </source>
</reference>
<organism evidence="1 2">
    <name type="scientific">Epilithonimonas xixisoli</name>
    <dbReference type="NCBI Taxonomy" id="1476462"/>
    <lineage>
        <taxon>Bacteria</taxon>
        <taxon>Pseudomonadati</taxon>
        <taxon>Bacteroidota</taxon>
        <taxon>Flavobacteriia</taxon>
        <taxon>Flavobacteriales</taxon>
        <taxon>Weeksellaceae</taxon>
        <taxon>Chryseobacterium group</taxon>
        <taxon>Epilithonimonas</taxon>
    </lineage>
</organism>